<proteinExistence type="predicted"/>
<dbReference type="GO" id="GO:0006260">
    <property type="term" value="P:DNA replication"/>
    <property type="evidence" value="ECO:0007669"/>
    <property type="project" value="UniProtKB-KW"/>
</dbReference>
<protein>
    <recommendedName>
        <fullName evidence="11">CRESS-DNA virus Rep endonuclease domain-containing protein</fullName>
    </recommendedName>
</protein>
<evidence type="ECO:0000256" key="5">
    <source>
        <dbReference type="ARBA" id="ARBA00022723"/>
    </source>
</evidence>
<evidence type="ECO:0000259" key="11">
    <source>
        <dbReference type="PROSITE" id="PS52020"/>
    </source>
</evidence>
<feature type="non-terminal residue" evidence="12">
    <location>
        <position position="1"/>
    </location>
</feature>
<dbReference type="GO" id="GO:0003677">
    <property type="term" value="F:DNA binding"/>
    <property type="evidence" value="ECO:0007669"/>
    <property type="project" value="UniProtKB-KW"/>
</dbReference>
<dbReference type="PROSITE" id="PS52020">
    <property type="entry name" value="CRESS_DNA_REP"/>
    <property type="match status" value="1"/>
</dbReference>
<dbReference type="GO" id="GO:0004519">
    <property type="term" value="F:endonuclease activity"/>
    <property type="evidence" value="ECO:0007669"/>
    <property type="project" value="UniProtKB-KW"/>
</dbReference>
<accession>A0A0H5RD28</accession>
<evidence type="ECO:0000256" key="1">
    <source>
        <dbReference type="ARBA" id="ARBA00022679"/>
    </source>
</evidence>
<evidence type="ECO:0000256" key="2">
    <source>
        <dbReference type="ARBA" id="ARBA00022695"/>
    </source>
</evidence>
<evidence type="ECO:0000256" key="7">
    <source>
        <dbReference type="ARBA" id="ARBA00022759"/>
    </source>
</evidence>
<dbReference type="GO" id="GO:0000166">
    <property type="term" value="F:nucleotide binding"/>
    <property type="evidence" value="ECO:0007669"/>
    <property type="project" value="UniProtKB-KW"/>
</dbReference>
<evidence type="ECO:0000313" key="12">
    <source>
        <dbReference type="EMBL" id="CRZ06429.1"/>
    </source>
</evidence>
<dbReference type="GO" id="GO:0016787">
    <property type="term" value="F:hydrolase activity"/>
    <property type="evidence" value="ECO:0007669"/>
    <property type="project" value="UniProtKB-KW"/>
</dbReference>
<keyword evidence="5" id="KW-0479">Metal-binding</keyword>
<keyword evidence="6" id="KW-0547">Nucleotide-binding</keyword>
<evidence type="ECO:0000256" key="6">
    <source>
        <dbReference type="ARBA" id="ARBA00022741"/>
    </source>
</evidence>
<dbReference type="InterPro" id="IPR049912">
    <property type="entry name" value="CRESS_DNA_REP"/>
</dbReference>
<keyword evidence="1" id="KW-0808">Transferase</keyword>
<name>A0A0H5RD28_9EUKA</name>
<evidence type="ECO:0000256" key="4">
    <source>
        <dbReference type="ARBA" id="ARBA00022722"/>
    </source>
</evidence>
<keyword evidence="8" id="KW-0378">Hydrolase</keyword>
<evidence type="ECO:0000256" key="10">
    <source>
        <dbReference type="ARBA" id="ARBA00023125"/>
    </source>
</evidence>
<dbReference type="Gene3D" id="3.40.1310.20">
    <property type="match status" value="1"/>
</dbReference>
<sequence length="207" mass="23869">QVQALLELTVEAAREAAPVVVPVKKKKKGSYRRRDADGPPRAADGQVRSRGWILTVYKEPCDNLVGAEQKFRDSNAQYWVFGREVCPTTQRPHLQAYMYFKAKKSKQGILDDFWPWKPTVIAARADALCNFNYCTNKNCTYEEFGVRPITQEEKGENEKERWATSRSLAKQGKLDDIDDELSIKYHHPSSQLPRTLNCPWCILRLMF</sequence>
<organism evidence="12">
    <name type="scientific">Spongospora subterranea</name>
    <dbReference type="NCBI Taxonomy" id="70186"/>
    <lineage>
        <taxon>Eukaryota</taxon>
        <taxon>Sar</taxon>
        <taxon>Rhizaria</taxon>
        <taxon>Endomyxa</taxon>
        <taxon>Phytomyxea</taxon>
        <taxon>Plasmodiophorida</taxon>
        <taxon>Plasmodiophoridae</taxon>
        <taxon>Spongospora</taxon>
    </lineage>
</organism>
<dbReference type="GO" id="GO:0016779">
    <property type="term" value="F:nucleotidyltransferase activity"/>
    <property type="evidence" value="ECO:0007669"/>
    <property type="project" value="UniProtKB-KW"/>
</dbReference>
<keyword evidence="3" id="KW-0235">DNA replication</keyword>
<evidence type="ECO:0000256" key="9">
    <source>
        <dbReference type="ARBA" id="ARBA00023124"/>
    </source>
</evidence>
<keyword evidence="4" id="KW-0540">Nuclease</keyword>
<evidence type="ECO:0000256" key="8">
    <source>
        <dbReference type="ARBA" id="ARBA00022801"/>
    </source>
</evidence>
<dbReference type="AlphaFoldDB" id="A0A0H5RD28"/>
<keyword evidence="10" id="KW-0238">DNA-binding</keyword>
<evidence type="ECO:0000256" key="3">
    <source>
        <dbReference type="ARBA" id="ARBA00022705"/>
    </source>
</evidence>
<keyword evidence="2" id="KW-0548">Nucleotidyltransferase</keyword>
<dbReference type="EMBL" id="HACM01005987">
    <property type="protein sequence ID" value="CRZ06429.1"/>
    <property type="molecule type" value="Transcribed_RNA"/>
</dbReference>
<keyword evidence="9" id="KW-0190">Covalent protein-DNA linkage</keyword>
<reference evidence="12" key="1">
    <citation type="submission" date="2015-04" db="EMBL/GenBank/DDBJ databases">
        <title>The genome sequence of the plant pathogenic Rhizarian Plasmodiophora brassicae reveals insights in its biotrophic life cycle and the origin of chitin synthesis.</title>
        <authorList>
            <person name="Schwelm A."/>
            <person name="Fogelqvist J."/>
            <person name="Knaust A."/>
            <person name="Julke S."/>
            <person name="Lilja T."/>
            <person name="Dhandapani V."/>
            <person name="Bonilla-Rosso G."/>
            <person name="Karlsson M."/>
            <person name="Shevchenko A."/>
            <person name="Choi S.R."/>
            <person name="Kim H.G."/>
            <person name="Park J.Y."/>
            <person name="Lim Y.P."/>
            <person name="Ludwig-Muller J."/>
            <person name="Dixelius C."/>
        </authorList>
    </citation>
    <scope>NUCLEOTIDE SEQUENCE</scope>
    <source>
        <tissue evidence="12">Potato root galls</tissue>
    </source>
</reference>
<dbReference type="GO" id="GO:0046872">
    <property type="term" value="F:metal ion binding"/>
    <property type="evidence" value="ECO:0007669"/>
    <property type="project" value="UniProtKB-KW"/>
</dbReference>
<feature type="domain" description="CRESS-DNA virus Rep endonuclease" evidence="11">
    <location>
        <begin position="46"/>
        <end position="147"/>
    </location>
</feature>
<keyword evidence="7" id="KW-0255">Endonuclease</keyword>